<accession>A0A2U3APK7</accession>
<evidence type="ECO:0008006" key="4">
    <source>
        <dbReference type="Google" id="ProtNLM"/>
    </source>
</evidence>
<name>A0A2U3APK7_9BACL</name>
<dbReference type="AlphaFoldDB" id="A0A2U3APK7"/>
<dbReference type="EMBL" id="QFVR01000003">
    <property type="protein sequence ID" value="PWI26449.1"/>
    <property type="molecule type" value="Genomic_DNA"/>
</dbReference>
<dbReference type="InterPro" id="IPR019734">
    <property type="entry name" value="TPR_rpt"/>
</dbReference>
<dbReference type="SUPFAM" id="SSF81901">
    <property type="entry name" value="HCP-like"/>
    <property type="match status" value="1"/>
</dbReference>
<sequence>MGSLTLVLRAIPKAYDKAQIAKGTHYLQQGKVEEAEKLFEHLSNNNPSDAMINYYLLEAKKMNIRQQTKEIEVIFASRNKQKVQAFSKKSTALW</sequence>
<dbReference type="Proteomes" id="UP000245938">
    <property type="component" value="Unassembled WGS sequence"/>
</dbReference>
<feature type="repeat" description="TPR" evidence="1">
    <location>
        <begin position="16"/>
        <end position="49"/>
    </location>
</feature>
<gene>
    <name evidence="2" type="ORF">DEX24_03710</name>
</gene>
<evidence type="ECO:0000313" key="2">
    <source>
        <dbReference type="EMBL" id="PWI26449.1"/>
    </source>
</evidence>
<dbReference type="RefSeq" id="WP_109305053.1">
    <property type="nucleotide sequence ID" value="NZ_BJUF01000003.1"/>
</dbReference>
<dbReference type="InterPro" id="IPR011990">
    <property type="entry name" value="TPR-like_helical_dom_sf"/>
</dbReference>
<dbReference type="Gene3D" id="1.25.40.10">
    <property type="entry name" value="Tetratricopeptide repeat domain"/>
    <property type="match status" value="1"/>
</dbReference>
<comment type="caution">
    <text evidence="2">The sequence shown here is derived from an EMBL/GenBank/DDBJ whole genome shotgun (WGS) entry which is preliminary data.</text>
</comment>
<evidence type="ECO:0000313" key="3">
    <source>
        <dbReference type="Proteomes" id="UP000245938"/>
    </source>
</evidence>
<organism evidence="2 3">
    <name type="scientific">Kurthia sibirica</name>
    <dbReference type="NCBI Taxonomy" id="202750"/>
    <lineage>
        <taxon>Bacteria</taxon>
        <taxon>Bacillati</taxon>
        <taxon>Bacillota</taxon>
        <taxon>Bacilli</taxon>
        <taxon>Bacillales</taxon>
        <taxon>Caryophanaceae</taxon>
        <taxon>Kurthia</taxon>
    </lineage>
</organism>
<proteinExistence type="predicted"/>
<reference evidence="2 3" key="1">
    <citation type="submission" date="2018-05" db="EMBL/GenBank/DDBJ databases">
        <title>Kurthia sibirica genome sequence.</title>
        <authorList>
            <person name="Maclea K.S."/>
            <person name="Goen A.E."/>
        </authorList>
    </citation>
    <scope>NUCLEOTIDE SEQUENCE [LARGE SCALE GENOMIC DNA]</scope>
    <source>
        <strain evidence="2 3">ATCC 49154</strain>
    </source>
</reference>
<evidence type="ECO:0000256" key="1">
    <source>
        <dbReference type="PROSITE-ProRule" id="PRU00339"/>
    </source>
</evidence>
<protein>
    <recommendedName>
        <fullName evidence="4">Tetratricopeptide repeat protein</fullName>
    </recommendedName>
</protein>
<keyword evidence="1" id="KW-0802">TPR repeat</keyword>
<dbReference type="PROSITE" id="PS50005">
    <property type="entry name" value="TPR"/>
    <property type="match status" value="1"/>
</dbReference>
<keyword evidence="3" id="KW-1185">Reference proteome</keyword>